<proteinExistence type="predicted"/>
<dbReference type="Proteomes" id="UP000509346">
    <property type="component" value="Chromosome"/>
</dbReference>
<feature type="region of interest" description="Disordered" evidence="1">
    <location>
        <begin position="207"/>
        <end position="239"/>
    </location>
</feature>
<sequence>MAEETVNSKQNNGPEQSRLSGSRQANSRELGTECDVESCDERVVGLDDGWEYERGVVCSSCIEFRQQHHHWPDEDVETCRECILDDGGAVHDCPETSIDVLLRPGDNCPNCEFELAATDGGQQASGVDRETPTGMEAWEDWMREHGIVGHGGRHKNENRTVWALDVPEDTEVRVNLTVTLPNGETVTWGGSNMPGRYELVQKTGDLEDQHEQTPQDEWEEHNESFTYEPPQKPPEAWSSSEYQELYDRVISRRTEWFCDECSGRGPIRTLKKARRHVEKQHGSDLVEKHAPNEDELETATDGGKSSKTEKHESENHGLAEFSGGEQDA</sequence>
<organism evidence="2 3">
    <name type="scientific">Halosimplex pelagicum</name>
    <dbReference type="NCBI Taxonomy" id="869886"/>
    <lineage>
        <taxon>Archaea</taxon>
        <taxon>Methanobacteriati</taxon>
        <taxon>Methanobacteriota</taxon>
        <taxon>Stenosarchaea group</taxon>
        <taxon>Halobacteria</taxon>
        <taxon>Halobacteriales</taxon>
        <taxon>Haloarculaceae</taxon>
        <taxon>Halosimplex</taxon>
    </lineage>
</organism>
<keyword evidence="3" id="KW-1185">Reference proteome</keyword>
<gene>
    <name evidence="2" type="ORF">HZS54_11975</name>
</gene>
<feature type="region of interest" description="Disordered" evidence="1">
    <location>
        <begin position="268"/>
        <end position="328"/>
    </location>
</feature>
<protein>
    <submittedName>
        <fullName evidence="2">Uncharacterized protein</fullName>
    </submittedName>
</protein>
<dbReference type="AlphaFoldDB" id="A0A7D5P6Y0"/>
<dbReference type="RefSeq" id="WP_179922754.1">
    <property type="nucleotide sequence ID" value="NZ_CP058909.1"/>
</dbReference>
<feature type="region of interest" description="Disordered" evidence="1">
    <location>
        <begin position="1"/>
        <end position="31"/>
    </location>
</feature>
<evidence type="ECO:0000256" key="1">
    <source>
        <dbReference type="SAM" id="MobiDB-lite"/>
    </source>
</evidence>
<name>A0A7D5P6Y0_9EURY</name>
<dbReference type="OrthoDB" id="351012at2157"/>
<reference evidence="2 3" key="1">
    <citation type="submission" date="2020-07" db="EMBL/GenBank/DDBJ databases">
        <title>Halosimplex litoreum sp. nov. and Halosimplex rubrum sp. nov., isolated from different salt environments.</title>
        <authorList>
            <person name="Cui H."/>
        </authorList>
    </citation>
    <scope>NUCLEOTIDE SEQUENCE [LARGE SCALE GENOMIC DNA]</scope>
    <source>
        <strain evidence="2 3">R2</strain>
    </source>
</reference>
<feature type="compositionally biased region" description="Basic and acidic residues" evidence="1">
    <location>
        <begin position="304"/>
        <end position="317"/>
    </location>
</feature>
<accession>A0A7D5P6Y0</accession>
<feature type="compositionally biased region" description="Basic and acidic residues" evidence="1">
    <location>
        <begin position="279"/>
        <end position="292"/>
    </location>
</feature>
<evidence type="ECO:0000313" key="3">
    <source>
        <dbReference type="Proteomes" id="UP000509346"/>
    </source>
</evidence>
<evidence type="ECO:0000313" key="2">
    <source>
        <dbReference type="EMBL" id="QLH82286.1"/>
    </source>
</evidence>
<dbReference type="KEGG" id="hpel:HZS54_11975"/>
<dbReference type="EMBL" id="CP058909">
    <property type="protein sequence ID" value="QLH82286.1"/>
    <property type="molecule type" value="Genomic_DNA"/>
</dbReference>
<dbReference type="GeneID" id="56083318"/>
<feature type="compositionally biased region" description="Basic residues" evidence="1">
    <location>
        <begin position="269"/>
        <end position="278"/>
    </location>
</feature>
<feature type="compositionally biased region" description="Polar residues" evidence="1">
    <location>
        <begin position="1"/>
        <end position="29"/>
    </location>
</feature>